<protein>
    <submittedName>
        <fullName evidence="1">Uncharacterized protein</fullName>
    </submittedName>
</protein>
<dbReference type="HOGENOM" id="CLU_1823071_0_0_5"/>
<gene>
    <name evidence="1" type="ordered locus">Mesci_2564</name>
</gene>
<organism evidence="1 2">
    <name type="scientific">Mesorhizobium ciceri biovar biserrulae (strain HAMBI 2942 / LMG 23838 / WSM1271)</name>
    <dbReference type="NCBI Taxonomy" id="765698"/>
    <lineage>
        <taxon>Bacteria</taxon>
        <taxon>Pseudomonadati</taxon>
        <taxon>Pseudomonadota</taxon>
        <taxon>Alphaproteobacteria</taxon>
        <taxon>Hyphomicrobiales</taxon>
        <taxon>Phyllobacteriaceae</taxon>
        <taxon>Mesorhizobium</taxon>
    </lineage>
</organism>
<dbReference type="OrthoDB" id="8367377at2"/>
<dbReference type="EMBL" id="CP002447">
    <property type="protein sequence ID" value="ADV11703.1"/>
    <property type="molecule type" value="Genomic_DNA"/>
</dbReference>
<sequence length="141" mass="15899">MVAQAKFSAKSMFEELDKGPQYVLTGMVKLHATDSTRLLFSEVGDCQHWTEIDEKLISRFENHGLATCGDHRHPIVSLHLVHPNNPEAKVYARAQAQTAAFSTRALDAIPSGDTGPETDCYYDRKSHMWRKISDNTPCPRR</sequence>
<dbReference type="AlphaFoldDB" id="E8T7I0"/>
<accession>E8T7I0</accession>
<evidence type="ECO:0000313" key="1">
    <source>
        <dbReference type="EMBL" id="ADV11703.1"/>
    </source>
</evidence>
<evidence type="ECO:0000313" key="2">
    <source>
        <dbReference type="Proteomes" id="UP000007471"/>
    </source>
</evidence>
<proteinExistence type="predicted"/>
<name>E8T7I0_MESCW</name>
<dbReference type="RefSeq" id="WP_013530386.1">
    <property type="nucleotide sequence ID" value="NC_014923.1"/>
</dbReference>
<reference evidence="2" key="1">
    <citation type="submission" date="2011-01" db="EMBL/GenBank/DDBJ databases">
        <title>Complete sequence of chromosome of Mesorhizobium ciceri bv. biserrulae WSM1271.</title>
        <authorList>
            <person name="Lucas S."/>
            <person name="Copeland A."/>
            <person name="Lapidus A."/>
            <person name="Cheng J.-F."/>
            <person name="Goodwin L."/>
            <person name="Pitluck S."/>
            <person name="Teshima H."/>
            <person name="Detter J.C."/>
            <person name="Han C."/>
            <person name="Tapia R."/>
            <person name="Land M."/>
            <person name="Hauser L."/>
            <person name="Kyrpides N."/>
            <person name="Ivanova N."/>
            <person name="Nandasena K."/>
            <person name="Reeve W.G."/>
            <person name="Howieson J.G."/>
            <person name="O'Hara G."/>
            <person name="Tiwari R.P."/>
            <person name="Woyke T."/>
        </authorList>
    </citation>
    <scope>NUCLEOTIDE SEQUENCE [LARGE SCALE GENOMIC DNA]</scope>
    <source>
        <strain evidence="2">HAMBI 2942 / LMG 23838 / WSM1271</strain>
    </source>
</reference>
<dbReference type="KEGG" id="mci:Mesci_2564"/>
<dbReference type="Proteomes" id="UP000007471">
    <property type="component" value="Chromosome"/>
</dbReference>
<dbReference type="GeneID" id="90990136"/>